<dbReference type="EMBL" id="VOMC01000086">
    <property type="protein sequence ID" value="NVI09437.1"/>
    <property type="molecule type" value="Genomic_DNA"/>
</dbReference>
<accession>A0ABX2NZ88</accession>
<keyword evidence="3" id="KW-1185">Reference proteome</keyword>
<sequence>MDRAEHEATVSVTRWLTSDPVARGFDKLRKPVAATKPTGHLALEGISYNGTLPMMIAATDVPNLDAIVPVQGMSNGYDHFLTAASMRILIRLGPYMDQQEAAARTPICELTRFKAVADSDDVTYTYNDFW</sequence>
<evidence type="ECO:0000313" key="2">
    <source>
        <dbReference type="EMBL" id="NVI09437.1"/>
    </source>
</evidence>
<dbReference type="InterPro" id="IPR029058">
    <property type="entry name" value="AB_hydrolase_fold"/>
</dbReference>
<dbReference type="SUPFAM" id="SSF53474">
    <property type="entry name" value="alpha/beta-Hydrolases"/>
    <property type="match status" value="1"/>
</dbReference>
<gene>
    <name evidence="2" type="ORF">FSB64_38560</name>
</gene>
<protein>
    <recommendedName>
        <fullName evidence="1">Xaa-Pro dipeptidyl-peptidase-like domain-containing protein</fullName>
    </recommendedName>
</protein>
<organism evidence="2 3">
    <name type="scientific">Paraburkholderia youngii</name>
    <dbReference type="NCBI Taxonomy" id="2782701"/>
    <lineage>
        <taxon>Bacteria</taxon>
        <taxon>Pseudomonadati</taxon>
        <taxon>Pseudomonadota</taxon>
        <taxon>Betaproteobacteria</taxon>
        <taxon>Burkholderiales</taxon>
        <taxon>Burkholderiaceae</taxon>
        <taxon>Paraburkholderia</taxon>
    </lineage>
</organism>
<comment type="caution">
    <text evidence="2">The sequence shown here is derived from an EMBL/GenBank/DDBJ whole genome shotgun (WGS) entry which is preliminary data.</text>
</comment>
<reference evidence="2 3" key="1">
    <citation type="submission" date="2019-08" db="EMBL/GenBank/DDBJ databases">
        <title>Paraburkholderia simonii sp. nov. and P. youngii sp. nov. Brazilian and Mexican Mimosa-associated rhizobia.</title>
        <authorList>
            <person name="Mavima L."/>
            <person name="Beukes C.W."/>
            <person name="Palmer M."/>
            <person name="De Meyer S.E."/>
            <person name="James E.K."/>
            <person name="Maluk M."/>
            <person name="Avontuur J.R."/>
            <person name="Chan W.Y."/>
            <person name="Venter S.N."/>
            <person name="Steenkamp E.T."/>
        </authorList>
    </citation>
    <scope>NUCLEOTIDE SEQUENCE [LARGE SCALE GENOMIC DNA]</scope>
    <source>
        <strain evidence="2 3">JPY454</strain>
    </source>
</reference>
<evidence type="ECO:0000313" key="3">
    <source>
        <dbReference type="Proteomes" id="UP000821598"/>
    </source>
</evidence>
<feature type="domain" description="Xaa-Pro dipeptidyl-peptidase-like" evidence="1">
    <location>
        <begin position="2"/>
        <end position="81"/>
    </location>
</feature>
<name>A0ABX2NZ88_9BURK</name>
<proteinExistence type="predicted"/>
<dbReference type="Gene3D" id="3.40.50.1820">
    <property type="entry name" value="alpha/beta hydrolase"/>
    <property type="match status" value="1"/>
</dbReference>
<evidence type="ECO:0000259" key="1">
    <source>
        <dbReference type="Pfam" id="PF02129"/>
    </source>
</evidence>
<dbReference type="InterPro" id="IPR000383">
    <property type="entry name" value="Xaa-Pro-like_dom"/>
</dbReference>
<dbReference type="Pfam" id="PF02129">
    <property type="entry name" value="Peptidase_S15"/>
    <property type="match status" value="1"/>
</dbReference>
<dbReference type="Proteomes" id="UP000821598">
    <property type="component" value="Unassembled WGS sequence"/>
</dbReference>